<dbReference type="Gene3D" id="2.40.40.10">
    <property type="entry name" value="RlpA-like domain"/>
    <property type="match status" value="1"/>
</dbReference>
<dbReference type="CDD" id="cd22786">
    <property type="entry name" value="DPBB_YuiC-like"/>
    <property type="match status" value="1"/>
</dbReference>
<reference evidence="4 5" key="1">
    <citation type="journal article" date="2016" name="Nat. Commun.">
        <title>Thousands of microbial genomes shed light on interconnected biogeochemical processes in an aquifer system.</title>
        <authorList>
            <person name="Anantharaman K."/>
            <person name="Brown C.T."/>
            <person name="Hug L.A."/>
            <person name="Sharon I."/>
            <person name="Castelle C.J."/>
            <person name="Probst A.J."/>
            <person name="Thomas B.C."/>
            <person name="Singh A."/>
            <person name="Wilkins M.J."/>
            <person name="Karaoz U."/>
            <person name="Brodie E.L."/>
            <person name="Williams K.H."/>
            <person name="Hubbard S.S."/>
            <person name="Banfield J.F."/>
        </authorList>
    </citation>
    <scope>NUCLEOTIDE SEQUENCE [LARGE SCALE GENOMIC DNA]</scope>
</reference>
<evidence type="ECO:0000256" key="2">
    <source>
        <dbReference type="SAM" id="Phobius"/>
    </source>
</evidence>
<feature type="transmembrane region" description="Helical" evidence="2">
    <location>
        <begin position="18"/>
        <end position="34"/>
    </location>
</feature>
<comment type="caution">
    <text evidence="4">The sequence shown here is derived from an EMBL/GenBank/DDBJ whole genome shotgun (WGS) entry which is preliminary data.</text>
</comment>
<dbReference type="Proteomes" id="UP000176631">
    <property type="component" value="Unassembled WGS sequence"/>
</dbReference>
<dbReference type="PANTHER" id="PTHR39160:SF4">
    <property type="entry name" value="RESUSCITATION-PROMOTING FACTOR RPFB"/>
    <property type="match status" value="1"/>
</dbReference>
<dbReference type="AlphaFoldDB" id="A0A1G1W8X4"/>
<keyword evidence="1" id="KW-0732">Signal</keyword>
<evidence type="ECO:0000313" key="5">
    <source>
        <dbReference type="Proteomes" id="UP000176631"/>
    </source>
</evidence>
<organism evidence="4 5">
    <name type="scientific">Candidatus Woykebacteria bacterium RBG_13_40_15</name>
    <dbReference type="NCBI Taxonomy" id="1802593"/>
    <lineage>
        <taxon>Bacteria</taxon>
        <taxon>Candidatus Woykeibacteriota</taxon>
    </lineage>
</organism>
<dbReference type="SUPFAM" id="SSF50685">
    <property type="entry name" value="Barwin-like endoglucanases"/>
    <property type="match status" value="1"/>
</dbReference>
<dbReference type="InterPro" id="IPR051933">
    <property type="entry name" value="Resuscitation_pf_RpfB"/>
</dbReference>
<name>A0A1G1W8X4_9BACT</name>
<gene>
    <name evidence="4" type="ORF">A2172_01075</name>
</gene>
<feature type="domain" description="3D" evidence="3">
    <location>
        <begin position="157"/>
        <end position="198"/>
    </location>
</feature>
<proteinExistence type="predicted"/>
<evidence type="ECO:0000256" key="1">
    <source>
        <dbReference type="ARBA" id="ARBA00022729"/>
    </source>
</evidence>
<keyword evidence="2" id="KW-1133">Transmembrane helix</keyword>
<evidence type="ECO:0000313" key="4">
    <source>
        <dbReference type="EMBL" id="OGY24119.1"/>
    </source>
</evidence>
<dbReference type="InterPro" id="IPR010611">
    <property type="entry name" value="3D_dom"/>
</dbReference>
<dbReference type="GO" id="GO:0019867">
    <property type="term" value="C:outer membrane"/>
    <property type="evidence" value="ECO:0007669"/>
    <property type="project" value="InterPro"/>
</dbReference>
<dbReference type="PANTHER" id="PTHR39160">
    <property type="entry name" value="CELL WALL-BINDING PROTEIN YOCH"/>
    <property type="match status" value="1"/>
</dbReference>
<dbReference type="InterPro" id="IPR036908">
    <property type="entry name" value="RlpA-like_sf"/>
</dbReference>
<dbReference type="STRING" id="1802593.A2172_01075"/>
<feature type="transmembrane region" description="Helical" evidence="2">
    <location>
        <begin position="41"/>
        <end position="58"/>
    </location>
</feature>
<dbReference type="GO" id="GO:0009254">
    <property type="term" value="P:peptidoglycan turnover"/>
    <property type="evidence" value="ECO:0007669"/>
    <property type="project" value="InterPro"/>
</dbReference>
<dbReference type="GO" id="GO:0004553">
    <property type="term" value="F:hydrolase activity, hydrolyzing O-glycosyl compounds"/>
    <property type="evidence" value="ECO:0007669"/>
    <property type="project" value="InterPro"/>
</dbReference>
<dbReference type="Pfam" id="PF06725">
    <property type="entry name" value="3D"/>
    <property type="match status" value="1"/>
</dbReference>
<sequence>MKGQALSVILPSRQERQAQINFPLAVVGFGYLLFGRISDKLLGLLLLAASLLIVGAYSNQIAPVVENGLSRIYTFSLPTFVQTIHSAAASKITDEDLLESQGFVKVVAPTRMLPPPDDPAKFLNFKEKIRMFATSYDKTCHGCNEWTALGLRAGYGVVAVDPKVIPLGSRLYIPGYGEAIAGDTGGAIKGNKIDLGFDDVRAGWWSSRFVDVYILQ</sequence>
<keyword evidence="2" id="KW-0472">Membrane</keyword>
<evidence type="ECO:0000259" key="3">
    <source>
        <dbReference type="Pfam" id="PF06725"/>
    </source>
</evidence>
<keyword evidence="2" id="KW-0812">Transmembrane</keyword>
<protein>
    <recommendedName>
        <fullName evidence="3">3D domain-containing protein</fullName>
    </recommendedName>
</protein>
<dbReference type="EMBL" id="MHCP01000015">
    <property type="protein sequence ID" value="OGY24119.1"/>
    <property type="molecule type" value="Genomic_DNA"/>
</dbReference>
<accession>A0A1G1W8X4</accession>